<feature type="compositionally biased region" description="Low complexity" evidence="1">
    <location>
        <begin position="160"/>
        <end position="171"/>
    </location>
</feature>
<dbReference type="OrthoDB" id="5984173at2759"/>
<proteinExistence type="predicted"/>
<comment type="caution">
    <text evidence="2">The sequence shown here is derived from an EMBL/GenBank/DDBJ whole genome shotgun (WGS) entry which is preliminary data.</text>
</comment>
<organism evidence="2 3">
    <name type="scientific">Paramuricea clavata</name>
    <name type="common">Red gorgonian</name>
    <name type="synonym">Violescent sea-whip</name>
    <dbReference type="NCBI Taxonomy" id="317549"/>
    <lineage>
        <taxon>Eukaryota</taxon>
        <taxon>Metazoa</taxon>
        <taxon>Cnidaria</taxon>
        <taxon>Anthozoa</taxon>
        <taxon>Octocorallia</taxon>
        <taxon>Malacalcyonacea</taxon>
        <taxon>Plexauridae</taxon>
        <taxon>Paramuricea</taxon>
    </lineage>
</organism>
<gene>
    <name evidence="2" type="ORF">PACLA_8A035981</name>
</gene>
<sequence length="597" mass="67231">MADAEQNFCDFSQNSAFKCGSHPAYRDEKDYIRLRKCNKEIKQHLYSVQVSQTALKTEMELIAYRCGYFDVESPVLQNKIICSMRRYKLCLKWNRPRGCCHPLHGRSQGRAYRGIGPEMSKDIMMKWNTFVAIGSGICRGCESTHRAEMKKMTALTPSHTSTMSSSSTTMSEAEQPSIRKRTVALPAASASTSPPESGSDEPPENDPSVITTGKEDSDTDTFTLTLPEGQLMTSARQCHQATRRYYKRKTKETFDLVLHTIAPGHESELMELSIQQADETSDSDSDLEKKLVNCYENAESSNTRLQILSILCRGRTKQQLQALIPGLTVYRIDKARKHEVTIGAALPPEIVEIRRNRMEEEKIDHFLDFVSRPEFIQDVAYGTRNIKLSYGEKLEIPNVIRTVVVSRIIELYIAYCDETGFKPLGRSSLYSIIQVCAASQQKSVAGLDNIAAEASEAFSNLLSMVESFGELGASHALTDDLKLKLTSANKYMKTDFRLNLEVTSSCINHCITYALSDGTLCDHEHELSCQRCVGVESVLDHIEKLVQSDTLKYSYPQQREEVIHDVVVARTKISQLRSHLVRAKNQERSKTDIIDIS</sequence>
<evidence type="ECO:0000313" key="3">
    <source>
        <dbReference type="Proteomes" id="UP001152795"/>
    </source>
</evidence>
<evidence type="ECO:0000313" key="2">
    <source>
        <dbReference type="EMBL" id="CAB4018051.1"/>
    </source>
</evidence>
<reference evidence="2" key="1">
    <citation type="submission" date="2020-04" db="EMBL/GenBank/DDBJ databases">
        <authorList>
            <person name="Alioto T."/>
            <person name="Alioto T."/>
            <person name="Gomez Garrido J."/>
        </authorList>
    </citation>
    <scope>NUCLEOTIDE SEQUENCE</scope>
    <source>
        <strain evidence="2">A484AB</strain>
    </source>
</reference>
<feature type="region of interest" description="Disordered" evidence="1">
    <location>
        <begin position="152"/>
        <end position="221"/>
    </location>
</feature>
<dbReference type="EMBL" id="CACRXK020009827">
    <property type="protein sequence ID" value="CAB4018051.1"/>
    <property type="molecule type" value="Genomic_DNA"/>
</dbReference>
<protein>
    <submittedName>
        <fullName evidence="2">Uncharacterized protein</fullName>
    </submittedName>
</protein>
<accession>A0A7D9J0Q9</accession>
<dbReference type="AlphaFoldDB" id="A0A7D9J0Q9"/>
<dbReference type="Proteomes" id="UP001152795">
    <property type="component" value="Unassembled WGS sequence"/>
</dbReference>
<feature type="compositionally biased region" description="Low complexity" evidence="1">
    <location>
        <begin position="186"/>
        <end position="197"/>
    </location>
</feature>
<keyword evidence="3" id="KW-1185">Reference proteome</keyword>
<name>A0A7D9J0Q9_PARCT</name>
<evidence type="ECO:0000256" key="1">
    <source>
        <dbReference type="SAM" id="MobiDB-lite"/>
    </source>
</evidence>